<dbReference type="InParanoid" id="G4N2U0"/>
<dbReference type="SMR" id="G4N2U0"/>
<sequence length="193" mass="21522">MAANNNNNMAGNGQFHEQPAQGGHGGGHRGGGVNHGHHGAPPPDQAGEAGPAAMQRLLRQFQADFEQRMTDERRETERRMQDLQRDFEERIRGLTNNPNSSSDNMTGNGQFDEHATPAPVAEGQATTPVRDQVEQLLKRRLQDAYHHRQLLSRAQEDLRRIAALLGRLGSTRVRQDTGFGLRGCHSFKRNGFW</sequence>
<evidence type="ECO:0000256" key="1">
    <source>
        <dbReference type="SAM" id="MobiDB-lite"/>
    </source>
</evidence>
<dbReference type="VEuPathDB" id="FungiDB:MGG_13923"/>
<dbReference type="HOGENOM" id="CLU_1409037_0_0_1"/>
<feature type="region of interest" description="Disordered" evidence="1">
    <location>
        <begin position="90"/>
        <end position="127"/>
    </location>
</feature>
<evidence type="ECO:0000313" key="2">
    <source>
        <dbReference type="EMBL" id="EHA53389.1"/>
    </source>
</evidence>
<dbReference type="Proteomes" id="UP000009058">
    <property type="component" value="Chromosome 3"/>
</dbReference>
<proteinExistence type="predicted"/>
<keyword evidence="3" id="KW-1185">Reference proteome</keyword>
<dbReference type="KEGG" id="mgr:MGG_13923"/>
<feature type="compositionally biased region" description="Low complexity" evidence="1">
    <location>
        <begin position="1"/>
        <end position="13"/>
    </location>
</feature>
<feature type="compositionally biased region" description="Gly residues" evidence="1">
    <location>
        <begin position="22"/>
        <end position="34"/>
    </location>
</feature>
<name>G4N2U0_PYRO7</name>
<gene>
    <name evidence="2" type="ORF">MGG_13923</name>
</gene>
<organism evidence="2 3">
    <name type="scientific">Pyricularia oryzae (strain 70-15 / ATCC MYA-4617 / FGSC 8958)</name>
    <name type="common">Rice blast fungus</name>
    <name type="synonym">Magnaporthe oryzae</name>
    <dbReference type="NCBI Taxonomy" id="242507"/>
    <lineage>
        <taxon>Eukaryota</taxon>
        <taxon>Fungi</taxon>
        <taxon>Dikarya</taxon>
        <taxon>Ascomycota</taxon>
        <taxon>Pezizomycotina</taxon>
        <taxon>Sordariomycetes</taxon>
        <taxon>Sordariomycetidae</taxon>
        <taxon>Magnaporthales</taxon>
        <taxon>Pyriculariaceae</taxon>
        <taxon>Pyricularia</taxon>
    </lineage>
</organism>
<dbReference type="EMBL" id="CM001233">
    <property type="protein sequence ID" value="EHA53389.1"/>
    <property type="molecule type" value="Genomic_DNA"/>
</dbReference>
<feature type="region of interest" description="Disordered" evidence="1">
    <location>
        <begin position="1"/>
        <end position="50"/>
    </location>
</feature>
<accession>G4N2U0</accession>
<reference evidence="2 3" key="1">
    <citation type="journal article" date="2005" name="Nature">
        <title>The genome sequence of the rice blast fungus Magnaporthe grisea.</title>
        <authorList>
            <person name="Dean R.A."/>
            <person name="Talbot N.J."/>
            <person name="Ebbole D.J."/>
            <person name="Farman M.L."/>
            <person name="Mitchell T.K."/>
            <person name="Orbach M.J."/>
            <person name="Thon M."/>
            <person name="Kulkarni R."/>
            <person name="Xu J.R."/>
            <person name="Pan H."/>
            <person name="Read N.D."/>
            <person name="Lee Y.H."/>
            <person name="Carbone I."/>
            <person name="Brown D."/>
            <person name="Oh Y.Y."/>
            <person name="Donofrio N."/>
            <person name="Jeong J.S."/>
            <person name="Soanes D.M."/>
            <person name="Djonovic S."/>
            <person name="Kolomiets E."/>
            <person name="Rehmeyer C."/>
            <person name="Li W."/>
            <person name="Harding M."/>
            <person name="Kim S."/>
            <person name="Lebrun M.H."/>
            <person name="Bohnert H."/>
            <person name="Coughlan S."/>
            <person name="Butler J."/>
            <person name="Calvo S."/>
            <person name="Ma L.J."/>
            <person name="Nicol R."/>
            <person name="Purcell S."/>
            <person name="Nusbaum C."/>
            <person name="Galagan J.E."/>
            <person name="Birren B.W."/>
        </authorList>
    </citation>
    <scope>NUCLEOTIDE SEQUENCE [LARGE SCALE GENOMIC DNA]</scope>
    <source>
        <strain evidence="3">70-15 / ATCC MYA-4617 / FGSC 8958</strain>
    </source>
</reference>
<protein>
    <submittedName>
        <fullName evidence="2">Uncharacterized protein</fullName>
    </submittedName>
</protein>
<dbReference type="AlphaFoldDB" id="G4N2U0"/>
<dbReference type="GeneID" id="5049417"/>
<dbReference type="RefSeq" id="XP_003713196.1">
    <property type="nucleotide sequence ID" value="XM_003713148.1"/>
</dbReference>
<feature type="compositionally biased region" description="Polar residues" evidence="1">
    <location>
        <begin position="94"/>
        <end position="109"/>
    </location>
</feature>
<reference key="2">
    <citation type="submission" date="2011-05" db="EMBL/GenBank/DDBJ databases">
        <title>The Genome Sequence of Magnaporthe oryzae 70-15.</title>
        <authorList>
            <consortium name="The Broad Institute Genome Sequencing Platform"/>
            <person name="Ma L.-J."/>
            <person name="Dead R."/>
            <person name="Young S.K."/>
            <person name="Zeng Q."/>
            <person name="Gargeya S."/>
            <person name="Fitzgerald M."/>
            <person name="Haas B."/>
            <person name="Abouelleil A."/>
            <person name="Alvarado L."/>
            <person name="Arachchi H.M."/>
            <person name="Berlin A."/>
            <person name="Brown A."/>
            <person name="Chapman S.B."/>
            <person name="Chen Z."/>
            <person name="Dunbar C."/>
            <person name="Freedman E."/>
            <person name="Gearin G."/>
            <person name="Gellesch M."/>
            <person name="Goldberg J."/>
            <person name="Griggs A."/>
            <person name="Gujja S."/>
            <person name="Heiman D."/>
            <person name="Howarth C."/>
            <person name="Larson L."/>
            <person name="Lui A."/>
            <person name="MacDonald P.J.P."/>
            <person name="Mehta T."/>
            <person name="Montmayeur A."/>
            <person name="Murphy C."/>
            <person name="Neiman D."/>
            <person name="Pearson M."/>
            <person name="Priest M."/>
            <person name="Roberts A."/>
            <person name="Saif S."/>
            <person name="Shea T."/>
            <person name="Shenoy N."/>
            <person name="Sisk P."/>
            <person name="Stolte C."/>
            <person name="Sykes S."/>
            <person name="Yandava C."/>
            <person name="Wortman J."/>
            <person name="Nusbaum C."/>
            <person name="Birren B."/>
        </authorList>
    </citation>
    <scope>NUCLEOTIDE SEQUENCE</scope>
    <source>
        <strain>70-15</strain>
    </source>
</reference>
<evidence type="ECO:0000313" key="3">
    <source>
        <dbReference type="Proteomes" id="UP000009058"/>
    </source>
</evidence>